<dbReference type="GO" id="GO:0004497">
    <property type="term" value="F:monooxygenase activity"/>
    <property type="evidence" value="ECO:0007669"/>
    <property type="project" value="UniProtKB-KW"/>
</dbReference>
<comment type="similarity">
    <text evidence="1 7">Belongs to the cytochrome P450 family.</text>
</comment>
<dbReference type="GO" id="GO:0020037">
    <property type="term" value="F:heme binding"/>
    <property type="evidence" value="ECO:0007669"/>
    <property type="project" value="InterPro"/>
</dbReference>
<evidence type="ECO:0000256" key="4">
    <source>
        <dbReference type="ARBA" id="ARBA00023002"/>
    </source>
</evidence>
<dbReference type="PRINTS" id="PR00359">
    <property type="entry name" value="BP450"/>
</dbReference>
<keyword evidence="4 7" id="KW-0560">Oxidoreductase</keyword>
<evidence type="ECO:0000256" key="5">
    <source>
        <dbReference type="ARBA" id="ARBA00023004"/>
    </source>
</evidence>
<organism evidence="8">
    <name type="scientific">Streptomyces halstedii</name>
    <dbReference type="NCBI Taxonomy" id="1944"/>
    <lineage>
        <taxon>Bacteria</taxon>
        <taxon>Bacillati</taxon>
        <taxon>Actinomycetota</taxon>
        <taxon>Actinomycetes</taxon>
        <taxon>Kitasatosporales</taxon>
        <taxon>Streptomycetaceae</taxon>
        <taxon>Streptomyces</taxon>
    </lineage>
</organism>
<sequence length="404" mass="44939">MTEATQTGTCPHFPFSNGRPVELEPEYIEFRRDRPVARVELPYGGEAWLLTRMAEVKEFLGDTRFSRQAMKGFSPRYTEAPIADEGGLPMMDGAQHLRTRRLLNKAFSRRRVETLRPAVTAIVNDLVDAMEAGERPVDLVAEFGNAIPREVNCLLLGVPSEDWSRLGRLVDDVIHQGVIPQEQLIASWTELTGYFMTMIKDRRTTPTEDLISEMIQARNGEDVFADEEVMMNAVVVFVAGYETTACQIVNMICALLRDPDQMKWLGENLDALPQAVEELLRYVPLTAAGVMPSIAAEDAEIGGVPISAGEAVYTCVVSANRDEEVFTEPEKLNLRRGDEVNQHVAFGAGPHYCLGASLARVELQVALEAVLRRMPGIRLAIPEAELPLKDGLVLRGFEQFPVVW</sequence>
<evidence type="ECO:0000256" key="6">
    <source>
        <dbReference type="ARBA" id="ARBA00023033"/>
    </source>
</evidence>
<name>Q0PCZ7_STRHA</name>
<keyword evidence="3 7" id="KW-0479">Metal-binding</keyword>
<dbReference type="GO" id="GO:0016705">
    <property type="term" value="F:oxidoreductase activity, acting on paired donors, with incorporation or reduction of molecular oxygen"/>
    <property type="evidence" value="ECO:0007669"/>
    <property type="project" value="InterPro"/>
</dbReference>
<evidence type="ECO:0000256" key="2">
    <source>
        <dbReference type="ARBA" id="ARBA00022617"/>
    </source>
</evidence>
<dbReference type="CDD" id="cd11031">
    <property type="entry name" value="Cyp158A-like"/>
    <property type="match status" value="1"/>
</dbReference>
<dbReference type="PRINTS" id="PR00385">
    <property type="entry name" value="P450"/>
</dbReference>
<gene>
    <name evidence="8" type="primary">hlsH</name>
</gene>
<keyword evidence="2 7" id="KW-0349">Heme</keyword>
<keyword evidence="5 7" id="KW-0408">Iron</keyword>
<keyword evidence="6 7" id="KW-0503">Monooxygenase</keyword>
<evidence type="ECO:0000256" key="7">
    <source>
        <dbReference type="RuleBase" id="RU000461"/>
    </source>
</evidence>
<dbReference type="InterPro" id="IPR017972">
    <property type="entry name" value="Cyt_P450_CS"/>
</dbReference>
<evidence type="ECO:0000313" key="8">
    <source>
        <dbReference type="EMBL" id="BAF02928.1"/>
    </source>
</evidence>
<evidence type="ECO:0000256" key="1">
    <source>
        <dbReference type="ARBA" id="ARBA00010617"/>
    </source>
</evidence>
<evidence type="ECO:0000256" key="3">
    <source>
        <dbReference type="ARBA" id="ARBA00022723"/>
    </source>
</evidence>
<dbReference type="PANTHER" id="PTHR46696:SF6">
    <property type="entry name" value="P450, PUTATIVE (EUROFUNG)-RELATED"/>
    <property type="match status" value="1"/>
</dbReference>
<dbReference type="InterPro" id="IPR036396">
    <property type="entry name" value="Cyt_P450_sf"/>
</dbReference>
<dbReference type="SUPFAM" id="SSF48264">
    <property type="entry name" value="Cytochrome P450"/>
    <property type="match status" value="1"/>
</dbReference>
<accession>Q0PCZ7</accession>
<dbReference type="InterPro" id="IPR002397">
    <property type="entry name" value="Cyt_P450_B"/>
</dbReference>
<dbReference type="PANTHER" id="PTHR46696">
    <property type="entry name" value="P450, PUTATIVE (EUROFUNG)-RELATED"/>
    <property type="match status" value="1"/>
</dbReference>
<reference evidence="8" key="1">
    <citation type="submission" date="2005-11" db="EMBL/GenBank/DDBJ databases">
        <title>Full length of halstoctacosanolide biosynthetic gene cluster.</title>
        <authorList>
            <person name="Tohyama S."/>
            <person name="Kakinuma K."/>
            <person name="Eguchi T."/>
        </authorList>
    </citation>
    <scope>NUCLEOTIDE SEQUENCE</scope>
    <source>
        <strain evidence="8">HC34</strain>
    </source>
</reference>
<dbReference type="InterPro" id="IPR001128">
    <property type="entry name" value="Cyt_P450"/>
</dbReference>
<dbReference type="Gene3D" id="1.10.630.10">
    <property type="entry name" value="Cytochrome P450"/>
    <property type="match status" value="1"/>
</dbReference>
<dbReference type="AlphaFoldDB" id="Q0PCZ7"/>
<proteinExistence type="inferred from homology"/>
<dbReference type="FunFam" id="1.10.630.10:FF:000018">
    <property type="entry name" value="Cytochrome P450 monooxygenase"/>
    <property type="match status" value="1"/>
</dbReference>
<dbReference type="GO" id="GO:0005506">
    <property type="term" value="F:iron ion binding"/>
    <property type="evidence" value="ECO:0007669"/>
    <property type="project" value="InterPro"/>
</dbReference>
<dbReference type="PROSITE" id="PS00086">
    <property type="entry name" value="CYTOCHROME_P450"/>
    <property type="match status" value="1"/>
</dbReference>
<dbReference type="EMBL" id="AB241068">
    <property type="protein sequence ID" value="BAF02928.1"/>
    <property type="molecule type" value="Genomic_DNA"/>
</dbReference>
<protein>
    <submittedName>
        <fullName evidence="8">Cytochrome P450 monooxygenase</fullName>
    </submittedName>
</protein>
<dbReference type="Pfam" id="PF00067">
    <property type="entry name" value="p450"/>
    <property type="match status" value="1"/>
</dbReference>